<dbReference type="PROSITE" id="PS50011">
    <property type="entry name" value="PROTEIN_KINASE_DOM"/>
    <property type="match status" value="1"/>
</dbReference>
<evidence type="ECO:0000256" key="21">
    <source>
        <dbReference type="ARBA" id="ARBA00048679"/>
    </source>
</evidence>
<proteinExistence type="inferred from homology"/>
<evidence type="ECO:0000256" key="9">
    <source>
        <dbReference type="ARBA" id="ARBA00022679"/>
    </source>
</evidence>
<reference evidence="26 27" key="1">
    <citation type="submission" date="2024-01" db="EMBL/GenBank/DDBJ databases">
        <title>The genomes of 5 underutilized Papilionoideae crops provide insights into root nodulation and disease resistanc.</title>
        <authorList>
            <person name="Jiang F."/>
        </authorList>
    </citation>
    <scope>NUCLEOTIDE SEQUENCE [LARGE SCALE GENOMIC DNA]</scope>
    <source>
        <strain evidence="26">JINMINGXINNONG_FW02</strain>
        <tissue evidence="26">Leaves</tissue>
    </source>
</reference>
<keyword evidence="9" id="KW-0808">Transferase</keyword>
<keyword evidence="27" id="KW-1185">Reference proteome</keyword>
<dbReference type="PANTHER" id="PTHR27008">
    <property type="entry name" value="OS04G0122200 PROTEIN"/>
    <property type="match status" value="1"/>
</dbReference>
<keyword evidence="7" id="KW-0597">Phosphoprotein</keyword>
<dbReference type="SUPFAM" id="SSF52058">
    <property type="entry name" value="L domain-like"/>
    <property type="match status" value="2"/>
</dbReference>
<dbReference type="GO" id="GO:0004674">
    <property type="term" value="F:protein serine/threonine kinase activity"/>
    <property type="evidence" value="ECO:0007669"/>
    <property type="project" value="UniProtKB-KW"/>
</dbReference>
<dbReference type="Proteomes" id="UP001374584">
    <property type="component" value="Unassembled WGS sequence"/>
</dbReference>
<dbReference type="Gene3D" id="3.30.200.20">
    <property type="entry name" value="Phosphorylase Kinase, domain 1"/>
    <property type="match status" value="1"/>
</dbReference>
<dbReference type="AlphaFoldDB" id="A0AAN9NQK3"/>
<keyword evidence="11 24" id="KW-0732">Signal</keyword>
<evidence type="ECO:0000256" key="24">
    <source>
        <dbReference type="SAM" id="SignalP"/>
    </source>
</evidence>
<evidence type="ECO:0000259" key="25">
    <source>
        <dbReference type="PROSITE" id="PS50011"/>
    </source>
</evidence>
<dbReference type="EC" id="2.7.11.1" evidence="4"/>
<accession>A0AAN9NQK3</accession>
<evidence type="ECO:0000256" key="18">
    <source>
        <dbReference type="ARBA" id="ARBA00023170"/>
    </source>
</evidence>
<dbReference type="GO" id="GO:0005524">
    <property type="term" value="F:ATP binding"/>
    <property type="evidence" value="ECO:0007669"/>
    <property type="project" value="UniProtKB-UniRule"/>
</dbReference>
<dbReference type="EMBL" id="JAYMYR010000003">
    <property type="protein sequence ID" value="KAK7373988.1"/>
    <property type="molecule type" value="Genomic_DNA"/>
</dbReference>
<comment type="similarity">
    <text evidence="3">Belongs to the protein kinase superfamily. Ser/Thr protein kinase family.</text>
</comment>
<keyword evidence="16 23" id="KW-1133">Transmembrane helix</keyword>
<organism evidence="26 27">
    <name type="scientific">Phaseolus coccineus</name>
    <name type="common">Scarlet runner bean</name>
    <name type="synonym">Phaseolus multiflorus</name>
    <dbReference type="NCBI Taxonomy" id="3886"/>
    <lineage>
        <taxon>Eukaryota</taxon>
        <taxon>Viridiplantae</taxon>
        <taxon>Streptophyta</taxon>
        <taxon>Embryophyta</taxon>
        <taxon>Tracheophyta</taxon>
        <taxon>Spermatophyta</taxon>
        <taxon>Magnoliopsida</taxon>
        <taxon>eudicotyledons</taxon>
        <taxon>Gunneridae</taxon>
        <taxon>Pentapetalae</taxon>
        <taxon>rosids</taxon>
        <taxon>fabids</taxon>
        <taxon>Fabales</taxon>
        <taxon>Fabaceae</taxon>
        <taxon>Papilionoideae</taxon>
        <taxon>50 kb inversion clade</taxon>
        <taxon>NPAAA clade</taxon>
        <taxon>indigoferoid/millettioid clade</taxon>
        <taxon>Phaseoleae</taxon>
        <taxon>Phaseolus</taxon>
    </lineage>
</organism>
<evidence type="ECO:0000256" key="8">
    <source>
        <dbReference type="ARBA" id="ARBA00022614"/>
    </source>
</evidence>
<evidence type="ECO:0000256" key="4">
    <source>
        <dbReference type="ARBA" id="ARBA00012513"/>
    </source>
</evidence>
<dbReference type="Pfam" id="PF08263">
    <property type="entry name" value="LRRNT_2"/>
    <property type="match status" value="1"/>
</dbReference>
<evidence type="ECO:0000313" key="26">
    <source>
        <dbReference type="EMBL" id="KAK7373988.1"/>
    </source>
</evidence>
<dbReference type="Pfam" id="PF00560">
    <property type="entry name" value="LRR_1"/>
    <property type="match status" value="4"/>
</dbReference>
<keyword evidence="5" id="KW-1003">Cell membrane</keyword>
<keyword evidence="13 22" id="KW-0547">Nucleotide-binding</keyword>
<dbReference type="Pfam" id="PF13855">
    <property type="entry name" value="LRR_8"/>
    <property type="match status" value="2"/>
</dbReference>
<comment type="caution">
    <text evidence="26">The sequence shown here is derived from an EMBL/GenBank/DDBJ whole genome shotgun (WGS) entry which is preliminary data.</text>
</comment>
<dbReference type="InterPro" id="IPR013210">
    <property type="entry name" value="LRR_N_plant-typ"/>
</dbReference>
<dbReference type="InterPro" id="IPR003591">
    <property type="entry name" value="Leu-rich_rpt_typical-subtyp"/>
</dbReference>
<feature type="transmembrane region" description="Helical" evidence="23">
    <location>
        <begin position="1079"/>
        <end position="1099"/>
    </location>
</feature>
<dbReference type="FunFam" id="3.80.10.10:FF:000288">
    <property type="entry name" value="LRR receptor-like serine/threonine-protein kinase EFR"/>
    <property type="match status" value="1"/>
</dbReference>
<dbReference type="FunFam" id="3.30.200.20:FF:000432">
    <property type="entry name" value="LRR receptor-like serine/threonine-protein kinase EFR"/>
    <property type="match status" value="1"/>
</dbReference>
<keyword evidence="10 23" id="KW-0812">Transmembrane</keyword>
<dbReference type="FunFam" id="3.80.10.10:FF:000095">
    <property type="entry name" value="LRR receptor-like serine/threonine-protein kinase GSO1"/>
    <property type="match status" value="1"/>
</dbReference>
<feature type="signal peptide" evidence="24">
    <location>
        <begin position="1"/>
        <end position="23"/>
    </location>
</feature>
<evidence type="ECO:0000256" key="20">
    <source>
        <dbReference type="ARBA" id="ARBA00047899"/>
    </source>
</evidence>
<evidence type="ECO:0000256" key="19">
    <source>
        <dbReference type="ARBA" id="ARBA00023180"/>
    </source>
</evidence>
<evidence type="ECO:0000256" key="11">
    <source>
        <dbReference type="ARBA" id="ARBA00022729"/>
    </source>
</evidence>
<feature type="domain" description="Protein kinase" evidence="25">
    <location>
        <begin position="707"/>
        <end position="1020"/>
    </location>
</feature>
<dbReference type="FunFam" id="1.10.510.10:FF:000358">
    <property type="entry name" value="Putative leucine-rich repeat receptor-like serine/threonine-protein kinase"/>
    <property type="match status" value="1"/>
</dbReference>
<gene>
    <name evidence="26" type="ORF">VNO80_07411</name>
</gene>
<comment type="subcellular location">
    <subcellularLocation>
        <location evidence="1">Cell membrane</location>
        <topology evidence="1">Single-pass membrane protein</topology>
    </subcellularLocation>
    <subcellularLocation>
        <location evidence="2">Membrane</location>
        <topology evidence="2">Single-pass type I membrane protein</topology>
    </subcellularLocation>
</comment>
<dbReference type="SMART" id="SM00220">
    <property type="entry name" value="S_TKc"/>
    <property type="match status" value="1"/>
</dbReference>
<evidence type="ECO:0000256" key="6">
    <source>
        <dbReference type="ARBA" id="ARBA00022527"/>
    </source>
</evidence>
<evidence type="ECO:0000256" key="15">
    <source>
        <dbReference type="ARBA" id="ARBA00022840"/>
    </source>
</evidence>
<evidence type="ECO:0000256" key="23">
    <source>
        <dbReference type="SAM" id="Phobius"/>
    </source>
</evidence>
<dbReference type="InterPro" id="IPR032675">
    <property type="entry name" value="LRR_dom_sf"/>
</dbReference>
<evidence type="ECO:0000256" key="12">
    <source>
        <dbReference type="ARBA" id="ARBA00022737"/>
    </source>
</evidence>
<dbReference type="PROSITE" id="PS51450">
    <property type="entry name" value="LRR"/>
    <property type="match status" value="1"/>
</dbReference>
<dbReference type="GO" id="GO:0005886">
    <property type="term" value="C:plasma membrane"/>
    <property type="evidence" value="ECO:0007669"/>
    <property type="project" value="UniProtKB-SubCell"/>
</dbReference>
<keyword evidence="8" id="KW-0433">Leucine-rich repeat</keyword>
<dbReference type="InterPro" id="IPR001611">
    <property type="entry name" value="Leu-rich_rpt"/>
</dbReference>
<evidence type="ECO:0000256" key="7">
    <source>
        <dbReference type="ARBA" id="ARBA00022553"/>
    </source>
</evidence>
<evidence type="ECO:0000256" key="16">
    <source>
        <dbReference type="ARBA" id="ARBA00022989"/>
    </source>
</evidence>
<dbReference type="PROSITE" id="PS00108">
    <property type="entry name" value="PROTEIN_KINASE_ST"/>
    <property type="match status" value="1"/>
</dbReference>
<dbReference type="InterPro" id="IPR011009">
    <property type="entry name" value="Kinase-like_dom_sf"/>
</dbReference>
<evidence type="ECO:0000313" key="27">
    <source>
        <dbReference type="Proteomes" id="UP001374584"/>
    </source>
</evidence>
<dbReference type="InterPro" id="IPR000719">
    <property type="entry name" value="Prot_kinase_dom"/>
</dbReference>
<evidence type="ECO:0000256" key="13">
    <source>
        <dbReference type="ARBA" id="ARBA00022741"/>
    </source>
</evidence>
<dbReference type="InterPro" id="IPR017441">
    <property type="entry name" value="Protein_kinase_ATP_BS"/>
</dbReference>
<keyword evidence="19" id="KW-0325">Glycoprotein</keyword>
<dbReference type="PANTHER" id="PTHR27008:SF592">
    <property type="entry name" value="LEUCINE-RICH REPEAT RECEPTOR-LIKE PROTEIN KINASE FAMILY PROTEIN-RELATED"/>
    <property type="match status" value="1"/>
</dbReference>
<dbReference type="InterPro" id="IPR008271">
    <property type="entry name" value="Ser/Thr_kinase_AS"/>
</dbReference>
<protein>
    <recommendedName>
        <fullName evidence="4">non-specific serine/threonine protein kinase</fullName>
        <ecNumber evidence="4">2.7.11.1</ecNumber>
    </recommendedName>
</protein>
<keyword evidence="18" id="KW-0675">Receptor</keyword>
<comment type="catalytic activity">
    <reaction evidence="21">
        <text>L-seryl-[protein] + ATP = O-phospho-L-seryl-[protein] + ADP + H(+)</text>
        <dbReference type="Rhea" id="RHEA:17989"/>
        <dbReference type="Rhea" id="RHEA-COMP:9863"/>
        <dbReference type="Rhea" id="RHEA-COMP:11604"/>
        <dbReference type="ChEBI" id="CHEBI:15378"/>
        <dbReference type="ChEBI" id="CHEBI:29999"/>
        <dbReference type="ChEBI" id="CHEBI:30616"/>
        <dbReference type="ChEBI" id="CHEBI:83421"/>
        <dbReference type="ChEBI" id="CHEBI:456216"/>
        <dbReference type="EC" id="2.7.11.1"/>
    </reaction>
</comment>
<evidence type="ECO:0000256" key="1">
    <source>
        <dbReference type="ARBA" id="ARBA00004162"/>
    </source>
</evidence>
<evidence type="ECO:0000256" key="3">
    <source>
        <dbReference type="ARBA" id="ARBA00008684"/>
    </source>
</evidence>
<dbReference type="InterPro" id="IPR051809">
    <property type="entry name" value="Plant_receptor-like_S/T_kinase"/>
</dbReference>
<dbReference type="SUPFAM" id="SSF56112">
    <property type="entry name" value="Protein kinase-like (PK-like)"/>
    <property type="match status" value="1"/>
</dbReference>
<evidence type="ECO:0000256" key="22">
    <source>
        <dbReference type="PROSITE-ProRule" id="PRU10141"/>
    </source>
</evidence>
<dbReference type="Gene3D" id="3.80.10.10">
    <property type="entry name" value="Ribonuclease Inhibitor"/>
    <property type="match status" value="2"/>
</dbReference>
<feature type="transmembrane region" description="Helical" evidence="23">
    <location>
        <begin position="651"/>
        <end position="676"/>
    </location>
</feature>
<evidence type="ECO:0000256" key="14">
    <source>
        <dbReference type="ARBA" id="ARBA00022777"/>
    </source>
</evidence>
<dbReference type="Gene3D" id="1.10.510.10">
    <property type="entry name" value="Transferase(Phosphotransferase) domain 1"/>
    <property type="match status" value="1"/>
</dbReference>
<name>A0AAN9NQK3_PHACN</name>
<dbReference type="SMART" id="SM00369">
    <property type="entry name" value="LRR_TYP"/>
    <property type="match status" value="8"/>
</dbReference>
<keyword evidence="17 23" id="KW-0472">Membrane</keyword>
<evidence type="ECO:0000256" key="2">
    <source>
        <dbReference type="ARBA" id="ARBA00004479"/>
    </source>
</evidence>
<keyword evidence="14" id="KW-0418">Kinase</keyword>
<dbReference type="PROSITE" id="PS00107">
    <property type="entry name" value="PROTEIN_KINASE_ATP"/>
    <property type="match status" value="1"/>
</dbReference>
<keyword evidence="6" id="KW-0723">Serine/threonine-protein kinase</keyword>
<keyword evidence="12" id="KW-0677">Repeat</keyword>
<evidence type="ECO:0000256" key="10">
    <source>
        <dbReference type="ARBA" id="ARBA00022692"/>
    </source>
</evidence>
<dbReference type="Pfam" id="PF00069">
    <property type="entry name" value="Pkinase"/>
    <property type="match status" value="1"/>
</dbReference>
<feature type="chain" id="PRO_5043018867" description="non-specific serine/threonine protein kinase" evidence="24">
    <location>
        <begin position="24"/>
        <end position="1107"/>
    </location>
</feature>
<sequence>MMSSVDWSICIVWFLLFSSNFWSQNIVTTYALGNETDQSALLKFKESISIDPFEVLNSWNSTSHFCKWYGVTCSPRHQRVIKLNLTGYHLHGVISPHIGNLSFLRILFLEDNHFYGEVPQELGRLFRLRTLYFTKNSLGGEFPINLTNCSKLSYLSLDRNLFIGEIPRKIESFGNLKQLRIRGNNLTGQIPPSIGNLSFLTQLSLSSNKLEGYIPKEIGILKNLRILGLSDNQLSHNIPLSLYNLSSLYVFSLTGNQFNGSFPVNMFLTLPNLQVFTVSGNQFSGSIPASITNASGMQILDIGDNHLVGQVPSLGKWKDISTLQLSLNNLGSNSSNDLRFLKSLINCSQLDILDIGHNNFGGPFPRYVSNLTSQLSQLIAGGNNFFGEIPMELGNLVNLITLALEKNSLTGIIPTTLGKLQKMQLLSLGVNKLFGEIPPSIGNLSRLYYLELSSNMFVGNIPSTIGNCQLLQFLNLSNNSISGAIPSQLFGIPSLSTALDLSYNSLSGSLPEEVGMLKNIDLLNVSENYISGVIPETIGECITLEYLHLEGNSFHGSMPPSLASLKGLRELDLSRNNLSGSIPETLQNLSFLEYFNASFNMLEGKVPTNGVFQNASSISVTGNSKLCGGISELKLPPCPLKAKKRRIHHNLMLVVAISCLVFFLATLSCVLGMYLIRKRHKKSSTNSTIDQLPKVSYQNLHHATDGFSSWNLIGIGSHGSVYKGILDSMEGFVAIKVLNLQNKGAKKSFMAECKALRNVRHRNLVKVVTCCSSVDYNGNDFKALVFEYMSNRSLEEWLHPENGRAEQPRTLNLETRLEIVVGVASALHYLHHECEQPIIHCDLKPSNILLDDDMVAHVSDFGLARLLSTINNSHSLSTSGIKGTIGYSPPEYGASFQVSTKGDIYSFGILILEMLTGRRPTEEMFKDGHNLHNYAKISFPNNLLDIVDATLVPMQNESSTMTLTEQHNISEIVDNFHTNTKKCLFSLFKIGLACSVESPGERMHMMEVTRELNMIRNAFYARRIRDVSSWASLMILPNRSPYDDVTPHFDGSCLGCFSNTHCANAFSLSLVLRSPFSPFLFFFFFFKFLIVYHLTVLVVSESYLPCQ</sequence>
<keyword evidence="15 22" id="KW-0067">ATP-binding</keyword>
<comment type="catalytic activity">
    <reaction evidence="20">
        <text>L-threonyl-[protein] + ATP = O-phospho-L-threonyl-[protein] + ADP + H(+)</text>
        <dbReference type="Rhea" id="RHEA:46608"/>
        <dbReference type="Rhea" id="RHEA-COMP:11060"/>
        <dbReference type="Rhea" id="RHEA-COMP:11605"/>
        <dbReference type="ChEBI" id="CHEBI:15378"/>
        <dbReference type="ChEBI" id="CHEBI:30013"/>
        <dbReference type="ChEBI" id="CHEBI:30616"/>
        <dbReference type="ChEBI" id="CHEBI:61977"/>
        <dbReference type="ChEBI" id="CHEBI:456216"/>
        <dbReference type="EC" id="2.7.11.1"/>
    </reaction>
</comment>
<evidence type="ECO:0000256" key="17">
    <source>
        <dbReference type="ARBA" id="ARBA00023136"/>
    </source>
</evidence>
<evidence type="ECO:0000256" key="5">
    <source>
        <dbReference type="ARBA" id="ARBA00022475"/>
    </source>
</evidence>
<feature type="binding site" evidence="22">
    <location>
        <position position="736"/>
    </location>
    <ligand>
        <name>ATP</name>
        <dbReference type="ChEBI" id="CHEBI:30616"/>
    </ligand>
</feature>